<dbReference type="GO" id="GO:0042026">
    <property type="term" value="P:protein refolding"/>
    <property type="evidence" value="ECO:0007669"/>
    <property type="project" value="TreeGrafter"/>
</dbReference>
<evidence type="ECO:0000256" key="8">
    <source>
        <dbReference type="ARBA" id="ARBA00067609"/>
    </source>
</evidence>
<dbReference type="SUPFAM" id="SSF46565">
    <property type="entry name" value="Chaperone J-domain"/>
    <property type="match status" value="1"/>
</dbReference>
<dbReference type="Pfam" id="PF00226">
    <property type="entry name" value="DnaJ"/>
    <property type="match status" value="1"/>
</dbReference>
<dbReference type="FunFam" id="2.60.260.20:FF:000005">
    <property type="entry name" value="Chaperone protein dnaJ 1, mitochondrial"/>
    <property type="match status" value="1"/>
</dbReference>
<keyword evidence="2 9" id="KW-0479">Metal-binding</keyword>
<dbReference type="NCBIfam" id="TIGR02349">
    <property type="entry name" value="DnaJ_bact"/>
    <property type="match status" value="1"/>
</dbReference>
<dbReference type="SUPFAM" id="SSF49493">
    <property type="entry name" value="HSP40/DnaJ peptide-binding domain"/>
    <property type="match status" value="2"/>
</dbReference>
<evidence type="ECO:0000313" key="14">
    <source>
        <dbReference type="Proteomes" id="UP000184032"/>
    </source>
</evidence>
<sequence length="371" mass="41427">MKDFYEILGVKRDASFEEIKRSYKKLAKKYHPDLNPDNKDAEKSFKEINVAYEILSDEQKRKTYDLYGEDGVNGNYQDSGFGGFGDIFGDIFDMFGGGFRDSDSTRNSKSPTKGQDIRYDINLDFREAVFGVEKDINIRRQEDCSVCHGTGAEPGTDKHTCDKCHGSGQVKVQSNSAFGRFVRVVTCDKCNGTGEILDDPCHKCHGSGKEVNNKKINVKIPAGVDDNTIISMKGEGHSGENGGPNGDLYIYLSVKEDSVFKRTGNDLHLEIPISYVDAVLGGEIKVPTLTSLVDFEIPKGTQGGTTFKLKNEGVSFVKKEGKGDLYFTVDIIVPKKVNEEQRELLESLRDKSENGKEEKKGFFDKFKEFFE</sequence>
<dbReference type="InterPro" id="IPR008971">
    <property type="entry name" value="HSP40/DnaJ_pept-bd"/>
</dbReference>
<dbReference type="AlphaFoldDB" id="A0A1M5RKA6"/>
<dbReference type="GO" id="GO:0009408">
    <property type="term" value="P:response to heat"/>
    <property type="evidence" value="ECO:0007669"/>
    <property type="project" value="InterPro"/>
</dbReference>
<proteinExistence type="inferred from homology"/>
<dbReference type="Gene3D" id="1.10.287.110">
    <property type="entry name" value="DnaJ domain"/>
    <property type="match status" value="1"/>
</dbReference>
<dbReference type="GO" id="GO:0005737">
    <property type="term" value="C:cytoplasm"/>
    <property type="evidence" value="ECO:0007669"/>
    <property type="project" value="UniProtKB-SubCell"/>
</dbReference>
<name>A0A1M5RKA6_9FIRM</name>
<evidence type="ECO:0000256" key="2">
    <source>
        <dbReference type="ARBA" id="ARBA00022723"/>
    </source>
</evidence>
<comment type="subunit">
    <text evidence="9">Homodimer.</text>
</comment>
<keyword evidence="6 9" id="KW-0143">Chaperone</keyword>
<feature type="binding site" evidence="9">
    <location>
        <position position="201"/>
    </location>
    <ligand>
        <name>Zn(2+)</name>
        <dbReference type="ChEBI" id="CHEBI:29105"/>
        <label>1</label>
    </ligand>
</feature>
<evidence type="ECO:0000256" key="7">
    <source>
        <dbReference type="ARBA" id="ARBA00061004"/>
    </source>
</evidence>
<dbReference type="InterPro" id="IPR002939">
    <property type="entry name" value="DnaJ_C"/>
</dbReference>
<organism evidence="13 14">
    <name type="scientific">Anaerosphaera aminiphila DSM 21120</name>
    <dbReference type="NCBI Taxonomy" id="1120995"/>
    <lineage>
        <taxon>Bacteria</taxon>
        <taxon>Bacillati</taxon>
        <taxon>Bacillota</taxon>
        <taxon>Tissierellia</taxon>
        <taxon>Tissierellales</taxon>
        <taxon>Peptoniphilaceae</taxon>
        <taxon>Anaerosphaera</taxon>
    </lineage>
</organism>
<feature type="binding site" evidence="9">
    <location>
        <position position="161"/>
    </location>
    <ligand>
        <name>Zn(2+)</name>
        <dbReference type="ChEBI" id="CHEBI:29105"/>
        <label>2</label>
    </ligand>
</feature>
<dbReference type="Pfam" id="PF01556">
    <property type="entry name" value="DnaJ_C"/>
    <property type="match status" value="1"/>
</dbReference>
<dbReference type="InterPro" id="IPR001305">
    <property type="entry name" value="HSP_DnaJ_Cys-rich_dom"/>
</dbReference>
<evidence type="ECO:0000256" key="5">
    <source>
        <dbReference type="ARBA" id="ARBA00022833"/>
    </source>
</evidence>
<dbReference type="GO" id="GO:0005524">
    <property type="term" value="F:ATP binding"/>
    <property type="evidence" value="ECO:0007669"/>
    <property type="project" value="InterPro"/>
</dbReference>
<dbReference type="NCBIfam" id="NF008035">
    <property type="entry name" value="PRK10767.1"/>
    <property type="match status" value="1"/>
</dbReference>
<keyword evidence="1 9" id="KW-0235">DNA replication</keyword>
<dbReference type="CDD" id="cd06257">
    <property type="entry name" value="DnaJ"/>
    <property type="match status" value="1"/>
</dbReference>
<dbReference type="PROSITE" id="PS51188">
    <property type="entry name" value="ZF_CR"/>
    <property type="match status" value="1"/>
</dbReference>
<keyword evidence="4 9" id="KW-0863">Zinc-finger</keyword>
<feature type="binding site" evidence="9">
    <location>
        <position position="144"/>
    </location>
    <ligand>
        <name>Zn(2+)</name>
        <dbReference type="ChEBI" id="CHEBI:29105"/>
        <label>1</label>
    </ligand>
</feature>
<dbReference type="Proteomes" id="UP000184032">
    <property type="component" value="Unassembled WGS sequence"/>
</dbReference>
<dbReference type="GO" id="GO:0008270">
    <property type="term" value="F:zinc ion binding"/>
    <property type="evidence" value="ECO:0007669"/>
    <property type="project" value="UniProtKB-UniRule"/>
</dbReference>
<comment type="function">
    <text evidence="9">Participates actively in the response to hyperosmotic and heat shock by preventing the aggregation of stress-denatured proteins and by disaggregating proteins, also in an autonomous, DnaK-independent fashion. Unfolded proteins bind initially to DnaJ; upon interaction with the DnaJ-bound protein, DnaK hydrolyzes its bound ATP, resulting in the formation of a stable complex. GrpE releases ADP from DnaK; ATP binding to DnaK triggers the release of the substrate protein, thus completing the reaction cycle. Several rounds of ATP-dependent interactions between DnaJ, DnaK and GrpE are required for fully efficient folding. Also involved, together with DnaK and GrpE, in the DNA replication of plasmids through activation of initiation proteins.</text>
</comment>
<dbReference type="STRING" id="1120995.SAMN02745245_00944"/>
<comment type="subcellular location">
    <subcellularLocation>
        <location evidence="9">Cytoplasm</location>
    </subcellularLocation>
</comment>
<feature type="domain" description="J" evidence="11">
    <location>
        <begin position="3"/>
        <end position="68"/>
    </location>
</feature>
<dbReference type="CDD" id="cd10747">
    <property type="entry name" value="DnaJ_C"/>
    <property type="match status" value="1"/>
</dbReference>
<evidence type="ECO:0000259" key="12">
    <source>
        <dbReference type="PROSITE" id="PS51188"/>
    </source>
</evidence>
<keyword evidence="3 9" id="KW-0677">Repeat</keyword>
<feature type="repeat" description="CXXCXGXG motif" evidence="9">
    <location>
        <begin position="187"/>
        <end position="194"/>
    </location>
</feature>
<dbReference type="FunFam" id="2.10.230.10:FF:000002">
    <property type="entry name" value="Molecular chaperone DnaJ"/>
    <property type="match status" value="1"/>
</dbReference>
<feature type="binding site" evidence="9">
    <location>
        <position position="147"/>
    </location>
    <ligand>
        <name>Zn(2+)</name>
        <dbReference type="ChEBI" id="CHEBI:29105"/>
        <label>1</label>
    </ligand>
</feature>
<feature type="binding site" evidence="9">
    <location>
        <position position="164"/>
    </location>
    <ligand>
        <name>Zn(2+)</name>
        <dbReference type="ChEBI" id="CHEBI:29105"/>
        <label>2</label>
    </ligand>
</feature>
<evidence type="ECO:0000256" key="10">
    <source>
        <dbReference type="PROSITE-ProRule" id="PRU00546"/>
    </source>
</evidence>
<keyword evidence="9" id="KW-0346">Stress response</keyword>
<feature type="domain" description="CR-type" evidence="12">
    <location>
        <begin position="131"/>
        <end position="213"/>
    </location>
</feature>
<dbReference type="GO" id="GO:0051082">
    <property type="term" value="F:unfolded protein binding"/>
    <property type="evidence" value="ECO:0007669"/>
    <property type="project" value="UniProtKB-UniRule"/>
</dbReference>
<keyword evidence="5 9" id="KW-0862">Zinc</keyword>
<evidence type="ECO:0000256" key="3">
    <source>
        <dbReference type="ARBA" id="ARBA00022737"/>
    </source>
</evidence>
<protein>
    <recommendedName>
        <fullName evidence="8 9">Chaperone protein DnaJ</fullName>
    </recommendedName>
</protein>
<dbReference type="SUPFAM" id="SSF57938">
    <property type="entry name" value="DnaJ/Hsp40 cysteine-rich domain"/>
    <property type="match status" value="1"/>
</dbReference>
<dbReference type="Gene3D" id="2.60.260.20">
    <property type="entry name" value="Urease metallochaperone UreE, N-terminal domain"/>
    <property type="match status" value="2"/>
</dbReference>
<feature type="repeat" description="CXXCXGXG motif" evidence="9">
    <location>
        <begin position="201"/>
        <end position="208"/>
    </location>
</feature>
<dbReference type="PRINTS" id="PR00625">
    <property type="entry name" value="JDOMAIN"/>
</dbReference>
<dbReference type="PROSITE" id="PS50076">
    <property type="entry name" value="DNAJ_2"/>
    <property type="match status" value="1"/>
</dbReference>
<dbReference type="EMBL" id="FQXI01000005">
    <property type="protein sequence ID" value="SHH26737.1"/>
    <property type="molecule type" value="Genomic_DNA"/>
</dbReference>
<comment type="domain">
    <text evidence="9">The J domain is necessary and sufficient to stimulate DnaK ATPase activity. Zinc center 1 plays an important role in the autonomous, DnaK-independent chaperone activity of DnaJ. Zinc center 2 is essential for interaction with DnaK and for DnaJ activity.</text>
</comment>
<dbReference type="RefSeq" id="WP_073184226.1">
    <property type="nucleotide sequence ID" value="NZ_FQXI01000005.1"/>
</dbReference>
<dbReference type="CDD" id="cd10719">
    <property type="entry name" value="DnaJ_zf"/>
    <property type="match status" value="1"/>
</dbReference>
<keyword evidence="14" id="KW-1185">Reference proteome</keyword>
<dbReference type="Pfam" id="PF00684">
    <property type="entry name" value="DnaJ_CXXCXGXG"/>
    <property type="match status" value="1"/>
</dbReference>
<feature type="repeat" description="CXXCXGXG motif" evidence="9">
    <location>
        <begin position="144"/>
        <end position="151"/>
    </location>
</feature>
<evidence type="ECO:0000256" key="4">
    <source>
        <dbReference type="ARBA" id="ARBA00022771"/>
    </source>
</evidence>
<keyword evidence="9" id="KW-0963">Cytoplasm</keyword>
<gene>
    <name evidence="9" type="primary">dnaJ</name>
    <name evidence="13" type="ORF">SAMN02745245_00944</name>
</gene>
<feature type="zinc finger region" description="CR-type" evidence="10">
    <location>
        <begin position="131"/>
        <end position="213"/>
    </location>
</feature>
<feature type="binding site" evidence="9">
    <location>
        <position position="187"/>
    </location>
    <ligand>
        <name>Zn(2+)</name>
        <dbReference type="ChEBI" id="CHEBI:29105"/>
        <label>2</label>
    </ligand>
</feature>
<reference evidence="13 14" key="1">
    <citation type="submission" date="2016-11" db="EMBL/GenBank/DDBJ databases">
        <authorList>
            <person name="Jaros S."/>
            <person name="Januszkiewicz K."/>
            <person name="Wedrychowicz H."/>
        </authorList>
    </citation>
    <scope>NUCLEOTIDE SEQUENCE [LARGE SCALE GENOMIC DNA]</scope>
    <source>
        <strain evidence="13 14">DSM 21120</strain>
    </source>
</reference>
<dbReference type="PANTHER" id="PTHR43096">
    <property type="entry name" value="DNAJ HOMOLOG 1, MITOCHONDRIAL-RELATED"/>
    <property type="match status" value="1"/>
</dbReference>
<feature type="binding site" evidence="9">
    <location>
        <position position="190"/>
    </location>
    <ligand>
        <name>Zn(2+)</name>
        <dbReference type="ChEBI" id="CHEBI:29105"/>
        <label>2</label>
    </ligand>
</feature>
<dbReference type="InterPro" id="IPR001623">
    <property type="entry name" value="DnaJ_domain"/>
</dbReference>
<dbReference type="InterPro" id="IPR018253">
    <property type="entry name" value="DnaJ_domain_CS"/>
</dbReference>
<dbReference type="InterPro" id="IPR036869">
    <property type="entry name" value="J_dom_sf"/>
</dbReference>
<dbReference type="SMART" id="SM00271">
    <property type="entry name" value="DnaJ"/>
    <property type="match status" value="1"/>
</dbReference>
<dbReference type="GO" id="GO:0031072">
    <property type="term" value="F:heat shock protein binding"/>
    <property type="evidence" value="ECO:0007669"/>
    <property type="project" value="InterPro"/>
</dbReference>
<dbReference type="InterPro" id="IPR036410">
    <property type="entry name" value="HSP_DnaJ_Cys-rich_dom_sf"/>
</dbReference>
<dbReference type="OrthoDB" id="9779889at2"/>
<evidence type="ECO:0000256" key="6">
    <source>
        <dbReference type="ARBA" id="ARBA00023186"/>
    </source>
</evidence>
<comment type="similarity">
    <text evidence="7 9">Belongs to the DnaJ family.</text>
</comment>
<dbReference type="InterPro" id="IPR012724">
    <property type="entry name" value="DnaJ"/>
</dbReference>
<accession>A0A1M5RKA6</accession>
<dbReference type="GO" id="GO:0006260">
    <property type="term" value="P:DNA replication"/>
    <property type="evidence" value="ECO:0007669"/>
    <property type="project" value="UniProtKB-KW"/>
</dbReference>
<evidence type="ECO:0000313" key="13">
    <source>
        <dbReference type="EMBL" id="SHH26737.1"/>
    </source>
</evidence>
<feature type="binding site" evidence="9">
    <location>
        <position position="204"/>
    </location>
    <ligand>
        <name>Zn(2+)</name>
        <dbReference type="ChEBI" id="CHEBI:29105"/>
        <label>1</label>
    </ligand>
</feature>
<evidence type="ECO:0000259" key="11">
    <source>
        <dbReference type="PROSITE" id="PS50076"/>
    </source>
</evidence>
<evidence type="ECO:0000256" key="1">
    <source>
        <dbReference type="ARBA" id="ARBA00022705"/>
    </source>
</evidence>
<feature type="repeat" description="CXXCXGXG motif" evidence="9">
    <location>
        <begin position="161"/>
        <end position="168"/>
    </location>
</feature>
<dbReference type="PROSITE" id="PS00636">
    <property type="entry name" value="DNAJ_1"/>
    <property type="match status" value="1"/>
</dbReference>
<dbReference type="Gene3D" id="2.10.230.10">
    <property type="entry name" value="Heat shock protein DnaJ, cysteine-rich domain"/>
    <property type="match status" value="1"/>
</dbReference>
<dbReference type="HAMAP" id="MF_01152">
    <property type="entry name" value="DnaJ"/>
    <property type="match status" value="1"/>
</dbReference>
<dbReference type="PANTHER" id="PTHR43096:SF10">
    <property type="entry name" value="CHAPERONE PROTEIN DNAJ A6, CHLOROPLASTIC"/>
    <property type="match status" value="1"/>
</dbReference>
<evidence type="ECO:0000256" key="9">
    <source>
        <dbReference type="HAMAP-Rule" id="MF_01152"/>
    </source>
</evidence>
<comment type="cofactor">
    <cofactor evidence="9">
        <name>Zn(2+)</name>
        <dbReference type="ChEBI" id="CHEBI:29105"/>
    </cofactor>
    <text evidence="9">Binds 2 Zn(2+) ions per monomer.</text>
</comment>